<reference evidence="3" key="1">
    <citation type="submission" date="2020-10" db="EMBL/GenBank/DDBJ databases">
        <authorList>
            <person name="Gilroy R."/>
        </authorList>
    </citation>
    <scope>NUCLEOTIDE SEQUENCE</scope>
    <source>
        <strain evidence="3">6276</strain>
    </source>
</reference>
<reference evidence="3" key="2">
    <citation type="journal article" date="2021" name="PeerJ">
        <title>Extensive microbial diversity within the chicken gut microbiome revealed by metagenomics and culture.</title>
        <authorList>
            <person name="Gilroy R."/>
            <person name="Ravi A."/>
            <person name="Getino M."/>
            <person name="Pursley I."/>
            <person name="Horton D.L."/>
            <person name="Alikhan N.F."/>
            <person name="Baker D."/>
            <person name="Gharbi K."/>
            <person name="Hall N."/>
            <person name="Watson M."/>
            <person name="Adriaenssens E.M."/>
            <person name="Foster-Nyarko E."/>
            <person name="Jarju S."/>
            <person name="Secka A."/>
            <person name="Antonio M."/>
            <person name="Oren A."/>
            <person name="Chaudhuri R.R."/>
            <person name="La Ragione R."/>
            <person name="Hildebrand F."/>
            <person name="Pallen M.J."/>
        </authorList>
    </citation>
    <scope>NUCLEOTIDE SEQUENCE</scope>
    <source>
        <strain evidence="3">6276</strain>
    </source>
</reference>
<proteinExistence type="predicted"/>
<dbReference type="AlphaFoldDB" id="A0A9D1EZZ3"/>
<feature type="chain" id="PRO_5038408651" evidence="1">
    <location>
        <begin position="22"/>
        <end position="579"/>
    </location>
</feature>
<keyword evidence="1" id="KW-0732">Signal</keyword>
<evidence type="ECO:0000313" key="4">
    <source>
        <dbReference type="Proteomes" id="UP000823928"/>
    </source>
</evidence>
<evidence type="ECO:0000256" key="1">
    <source>
        <dbReference type="SAM" id="SignalP"/>
    </source>
</evidence>
<dbReference type="InterPro" id="IPR013693">
    <property type="entry name" value="SpoIID/LytB_N"/>
</dbReference>
<dbReference type="GO" id="GO:0030288">
    <property type="term" value="C:outer membrane-bounded periplasmic space"/>
    <property type="evidence" value="ECO:0007669"/>
    <property type="project" value="TreeGrafter"/>
</dbReference>
<dbReference type="GO" id="GO:0030435">
    <property type="term" value="P:sporulation resulting in formation of a cellular spore"/>
    <property type="evidence" value="ECO:0007669"/>
    <property type="project" value="InterPro"/>
</dbReference>
<protein>
    <submittedName>
        <fullName evidence="3">SpoIID/LytB domain-containing protein</fullName>
    </submittedName>
</protein>
<comment type="caution">
    <text evidence="3">The sequence shown here is derived from an EMBL/GenBank/DDBJ whole genome shotgun (WGS) entry which is preliminary data.</text>
</comment>
<dbReference type="InterPro" id="IPR051922">
    <property type="entry name" value="Bact_Sporulation_Assoc"/>
</dbReference>
<dbReference type="Pfam" id="PF08486">
    <property type="entry name" value="SpoIID"/>
    <property type="match status" value="1"/>
</dbReference>
<dbReference type="PANTHER" id="PTHR30032:SF4">
    <property type="entry name" value="AMIDASE ENHANCER"/>
    <property type="match status" value="1"/>
</dbReference>
<dbReference type="Proteomes" id="UP000823928">
    <property type="component" value="Unassembled WGS sequence"/>
</dbReference>
<dbReference type="PANTHER" id="PTHR30032">
    <property type="entry name" value="N-ACETYLMURAMOYL-L-ALANINE AMIDASE-RELATED"/>
    <property type="match status" value="1"/>
</dbReference>
<evidence type="ECO:0000259" key="2">
    <source>
        <dbReference type="Pfam" id="PF08486"/>
    </source>
</evidence>
<accession>A0A9D1EZZ3</accession>
<dbReference type="InterPro" id="IPR013486">
    <property type="entry name" value="SpoIID/LytB"/>
</dbReference>
<dbReference type="EMBL" id="DVIU01000186">
    <property type="protein sequence ID" value="HIS36819.1"/>
    <property type="molecule type" value="Genomic_DNA"/>
</dbReference>
<feature type="signal peptide" evidence="1">
    <location>
        <begin position="1"/>
        <end position="21"/>
    </location>
</feature>
<sequence length="579" mass="64399">MKRLGIILFLNILALSLPANAFTSPVPVNTLKIAQEAELKQASRTPSSQVVRVGIGDTGFKTYVYNKIGVFGTSEIMICDNDRVIEKMPANTNLNIKLNSDGGYSLTEDDGTVIANIYGKIRILCPDGLLGVKGLKRAGRQALYHGVFEIANAKSGYFNLVNLIEVEDYLKGVVPNEMPVHFGLEALKAQSVAARNYVLSPRVKSSPNYDVVDSVASQVYFGANTEKPLSNQAVKETEGTVALYDWDLILAQYSSTAGGYTEDFANAFSDPTTKEFPSKDKPYLKARPDILTQTPLNTEEAAAEYYKSKPTAYDMRSPYFRWTREWTVEELQKTLQDNLAAQSATGFVFPAFNKGDKLDEVLELRVLRRGDSGKIIEMEIVTNSQTYKVYKELVIRRLLKNGGKALPSANVVFENQKDESNNLISVKAYGGGFGHGVGMSQYGAGFMGNELHLSYDKILQHYYTGVTLGTKPVIISSDPSQLMVTQHFYAPYKKAKIVIDNKYYVTKLMADINGEMHTFDLPPALLGANRFTEIDISKYIKHGKNTIVFSSPDFADSAFKKALRLYVELVKKDDKYDIW</sequence>
<dbReference type="NCBIfam" id="TIGR02669">
    <property type="entry name" value="SpoIID_LytB"/>
    <property type="match status" value="1"/>
</dbReference>
<organism evidence="3 4">
    <name type="scientific">Candidatus Scatousia excrementigallinarum</name>
    <dbReference type="NCBI Taxonomy" id="2840935"/>
    <lineage>
        <taxon>Bacteria</taxon>
        <taxon>Candidatus Scatousia</taxon>
    </lineage>
</organism>
<evidence type="ECO:0000313" key="3">
    <source>
        <dbReference type="EMBL" id="HIS36819.1"/>
    </source>
</evidence>
<feature type="domain" description="Sporulation stage II protein D amidase enhancer LytB N-terminal" evidence="2">
    <location>
        <begin position="156"/>
        <end position="244"/>
    </location>
</feature>
<gene>
    <name evidence="3" type="ORF">IAC10_09360</name>
</gene>
<name>A0A9D1EZZ3_9BACT</name>